<gene>
    <name evidence="3" type="ORF">EHI8A_173020</name>
</gene>
<dbReference type="VEuPathDB" id="AmoebaDB:EHI8A_173020"/>
<organism evidence="3 4">
    <name type="scientific">Entamoeba histolytica HM-1:IMSS-B</name>
    <dbReference type="NCBI Taxonomy" id="885319"/>
    <lineage>
        <taxon>Eukaryota</taxon>
        <taxon>Amoebozoa</taxon>
        <taxon>Evosea</taxon>
        <taxon>Archamoebae</taxon>
        <taxon>Mastigamoebida</taxon>
        <taxon>Entamoebidae</taxon>
        <taxon>Entamoeba</taxon>
    </lineage>
</organism>
<evidence type="ECO:0000313" key="3">
    <source>
        <dbReference type="EMBL" id="EMH73420.1"/>
    </source>
</evidence>
<evidence type="ECO:0000256" key="1">
    <source>
        <dbReference type="SAM" id="Coils"/>
    </source>
</evidence>
<feature type="coiled-coil region" evidence="1">
    <location>
        <begin position="121"/>
        <end position="151"/>
    </location>
</feature>
<keyword evidence="1" id="KW-0175">Coiled coil</keyword>
<dbReference type="AlphaFoldDB" id="M3TVM7"/>
<evidence type="ECO:0000256" key="2">
    <source>
        <dbReference type="SAM" id="MobiDB-lite"/>
    </source>
</evidence>
<dbReference type="EMBL" id="KB611284">
    <property type="protein sequence ID" value="EMH73420.1"/>
    <property type="molecule type" value="Genomic_DNA"/>
</dbReference>
<accession>M3TVM7</accession>
<sequence>MKGSKIKIYLDFKKLFGENNRIEKFRLVALTGILWKRLPFMILGSQFQQSKLPSLSRSDKQRKISLEESNELPTPTAQSSHSEKKGNLIKKFGTNLNQMFKTPRIGFMGMITPYIPPKNENNDGENEIKEVDSVKEEHKNEELEITNSENEKYIIVGEEITKIKLGDRTFQNIPLIQSYIQKYILVSLKYQTTIPFDKLTLKEKLELLEDNGLSQYSSIITSISENKTTKFNVSKMEWKFRGIKEKDIPFIMELINTQDIGSQLFSLLMCFSFIFKYQ</sequence>
<reference evidence="3 4" key="1">
    <citation type="submission" date="2013-01" db="EMBL/GenBank/DDBJ databases">
        <authorList>
            <person name="Hannick L."/>
            <person name="Zafar N."/>
            <person name="Lorenzi H."/>
            <person name="Ali I.A."/>
            <person name="Petri W.P."/>
            <person name="Caler E."/>
        </authorList>
    </citation>
    <scope>NUCLEOTIDE SEQUENCE [LARGE SCALE GENOMIC DNA]</scope>
    <source>
        <strain evidence="4">HM3:IMSS-B</strain>
    </source>
</reference>
<name>M3TVM7_ENTH1</name>
<dbReference type="Proteomes" id="UP000030781">
    <property type="component" value="Unassembled WGS sequence"/>
</dbReference>
<proteinExistence type="predicted"/>
<feature type="compositionally biased region" description="Polar residues" evidence="2">
    <location>
        <begin position="71"/>
        <end position="80"/>
    </location>
</feature>
<evidence type="ECO:0000313" key="4">
    <source>
        <dbReference type="Proteomes" id="UP000030781"/>
    </source>
</evidence>
<feature type="region of interest" description="Disordered" evidence="2">
    <location>
        <begin position="54"/>
        <end position="85"/>
    </location>
</feature>
<protein>
    <submittedName>
        <fullName evidence="3">Uncharacterized protein</fullName>
    </submittedName>
</protein>
<feature type="compositionally biased region" description="Basic and acidic residues" evidence="2">
    <location>
        <begin position="57"/>
        <end position="66"/>
    </location>
</feature>